<evidence type="ECO:0000313" key="6">
    <source>
        <dbReference type="EMBL" id="SUD69912.1"/>
    </source>
</evidence>
<proteinExistence type="predicted"/>
<feature type="domain" description="IclR-ED" evidence="5">
    <location>
        <begin position="73"/>
        <end position="257"/>
    </location>
</feature>
<dbReference type="EMBL" id="UGUY01000001">
    <property type="protein sequence ID" value="SUD69912.1"/>
    <property type="molecule type" value="Genomic_DNA"/>
</dbReference>
<dbReference type="SUPFAM" id="SSF55781">
    <property type="entry name" value="GAF domain-like"/>
    <property type="match status" value="1"/>
</dbReference>
<dbReference type="Proteomes" id="UP000254602">
    <property type="component" value="Unassembled WGS sequence"/>
</dbReference>
<dbReference type="PANTHER" id="PTHR30136">
    <property type="entry name" value="HELIX-TURN-HELIX TRANSCRIPTIONAL REGULATOR, ICLR FAMILY"/>
    <property type="match status" value="1"/>
</dbReference>
<name>A0A379KPE6_PSEPU</name>
<dbReference type="InterPro" id="IPR036388">
    <property type="entry name" value="WH-like_DNA-bd_sf"/>
</dbReference>
<dbReference type="InterPro" id="IPR036390">
    <property type="entry name" value="WH_DNA-bd_sf"/>
</dbReference>
<keyword evidence="2" id="KW-0238">DNA-binding</keyword>
<dbReference type="InterPro" id="IPR014757">
    <property type="entry name" value="Tscrpt_reg_IclR_C"/>
</dbReference>
<accession>A0A379KPE6</accession>
<protein>
    <submittedName>
        <fullName evidence="6">IclR family transcriptional regulator</fullName>
    </submittedName>
</protein>
<dbReference type="InterPro" id="IPR005471">
    <property type="entry name" value="Tscrpt_reg_IclR_N"/>
</dbReference>
<evidence type="ECO:0000259" key="4">
    <source>
        <dbReference type="PROSITE" id="PS51077"/>
    </source>
</evidence>
<dbReference type="AlphaFoldDB" id="A0A379KPE6"/>
<reference evidence="6 7" key="1">
    <citation type="submission" date="2018-06" db="EMBL/GenBank/DDBJ databases">
        <authorList>
            <consortium name="Pathogen Informatics"/>
            <person name="Doyle S."/>
        </authorList>
    </citation>
    <scope>NUCLEOTIDE SEQUENCE [LARGE SCALE GENOMIC DNA]</scope>
    <source>
        <strain evidence="6 7">NCTC7914</strain>
    </source>
</reference>
<dbReference type="SMART" id="SM00346">
    <property type="entry name" value="HTH_ICLR"/>
    <property type="match status" value="1"/>
</dbReference>
<evidence type="ECO:0000256" key="2">
    <source>
        <dbReference type="ARBA" id="ARBA00023125"/>
    </source>
</evidence>
<dbReference type="InterPro" id="IPR029016">
    <property type="entry name" value="GAF-like_dom_sf"/>
</dbReference>
<dbReference type="Gene3D" id="1.10.10.10">
    <property type="entry name" value="Winged helix-like DNA-binding domain superfamily/Winged helix DNA-binding domain"/>
    <property type="match status" value="1"/>
</dbReference>
<dbReference type="PANTHER" id="PTHR30136:SF35">
    <property type="entry name" value="HTH-TYPE TRANSCRIPTIONAL REGULATOR RV1719"/>
    <property type="match status" value="1"/>
</dbReference>
<evidence type="ECO:0000313" key="7">
    <source>
        <dbReference type="Proteomes" id="UP000254602"/>
    </source>
</evidence>
<dbReference type="RefSeq" id="WP_115274961.1">
    <property type="nucleotide sequence ID" value="NZ_JBJDNM010000004.1"/>
</dbReference>
<sequence length="257" mass="28681">MGITADSGGVRSVERALAIVELLGEHQALGLEELHYLTALPKATVSRMLATLQEQGWVYRGLSDRRYRLCARRLFGDRQLRLKRQLVERAAPLLLELCERTGLVADLSSFDGERLEVMESAIPQVLRKRYPHNCQLVGQHASLFHSAMGRACLKELAPAEVQRLATHERVGDEALLRDIEADGHKGFGQRTEGFWEYPVRLPFLIRAIALPVRVEGRLAGSIALHWPLDQAPVERVLSLHLNSLAATVGQVQHALVN</sequence>
<evidence type="ECO:0000259" key="5">
    <source>
        <dbReference type="PROSITE" id="PS51078"/>
    </source>
</evidence>
<dbReference type="Gene3D" id="3.30.450.40">
    <property type="match status" value="1"/>
</dbReference>
<organism evidence="6 7">
    <name type="scientific">Pseudomonas putida</name>
    <name type="common">Arthrobacter siderocapsulatus</name>
    <dbReference type="NCBI Taxonomy" id="303"/>
    <lineage>
        <taxon>Bacteria</taxon>
        <taxon>Pseudomonadati</taxon>
        <taxon>Pseudomonadota</taxon>
        <taxon>Gammaproteobacteria</taxon>
        <taxon>Pseudomonadales</taxon>
        <taxon>Pseudomonadaceae</taxon>
        <taxon>Pseudomonas</taxon>
    </lineage>
</organism>
<keyword evidence="1" id="KW-0805">Transcription regulation</keyword>
<dbReference type="InterPro" id="IPR050707">
    <property type="entry name" value="HTH_MetabolicPath_Reg"/>
</dbReference>
<dbReference type="GO" id="GO:0045892">
    <property type="term" value="P:negative regulation of DNA-templated transcription"/>
    <property type="evidence" value="ECO:0007669"/>
    <property type="project" value="TreeGrafter"/>
</dbReference>
<feature type="domain" description="HTH iclR-type" evidence="4">
    <location>
        <begin position="10"/>
        <end position="71"/>
    </location>
</feature>
<dbReference type="GO" id="GO:0003700">
    <property type="term" value="F:DNA-binding transcription factor activity"/>
    <property type="evidence" value="ECO:0007669"/>
    <property type="project" value="TreeGrafter"/>
</dbReference>
<dbReference type="GO" id="GO:0003677">
    <property type="term" value="F:DNA binding"/>
    <property type="evidence" value="ECO:0007669"/>
    <property type="project" value="UniProtKB-KW"/>
</dbReference>
<evidence type="ECO:0000256" key="1">
    <source>
        <dbReference type="ARBA" id="ARBA00023015"/>
    </source>
</evidence>
<evidence type="ECO:0000256" key="3">
    <source>
        <dbReference type="ARBA" id="ARBA00023163"/>
    </source>
</evidence>
<keyword evidence="3" id="KW-0804">Transcription</keyword>
<dbReference type="Pfam" id="PF09339">
    <property type="entry name" value="HTH_IclR"/>
    <property type="match status" value="1"/>
</dbReference>
<dbReference type="PROSITE" id="PS51077">
    <property type="entry name" value="HTH_ICLR"/>
    <property type="match status" value="1"/>
</dbReference>
<gene>
    <name evidence="6" type="primary">yiaJ</name>
    <name evidence="6" type="ORF">NCTC7914_04060</name>
</gene>
<dbReference type="PROSITE" id="PS51078">
    <property type="entry name" value="ICLR_ED"/>
    <property type="match status" value="1"/>
</dbReference>
<dbReference type="Pfam" id="PF01614">
    <property type="entry name" value="IclR_C"/>
    <property type="match status" value="1"/>
</dbReference>
<dbReference type="SUPFAM" id="SSF46785">
    <property type="entry name" value="Winged helix' DNA-binding domain"/>
    <property type="match status" value="1"/>
</dbReference>